<feature type="compositionally biased region" description="Polar residues" evidence="1">
    <location>
        <begin position="562"/>
        <end position="571"/>
    </location>
</feature>
<evidence type="ECO:0008006" key="4">
    <source>
        <dbReference type="Google" id="ProtNLM"/>
    </source>
</evidence>
<feature type="compositionally biased region" description="Polar residues" evidence="1">
    <location>
        <begin position="320"/>
        <end position="332"/>
    </location>
</feature>
<evidence type="ECO:0000313" key="3">
    <source>
        <dbReference type="Proteomes" id="UP001141806"/>
    </source>
</evidence>
<evidence type="ECO:0000256" key="1">
    <source>
        <dbReference type="SAM" id="MobiDB-lite"/>
    </source>
</evidence>
<feature type="region of interest" description="Disordered" evidence="1">
    <location>
        <begin position="77"/>
        <end position="124"/>
    </location>
</feature>
<dbReference type="GO" id="GO:0005635">
    <property type="term" value="C:nuclear envelope"/>
    <property type="evidence" value="ECO:0007669"/>
    <property type="project" value="TreeGrafter"/>
</dbReference>
<gene>
    <name evidence="2" type="ORF">NE237_030876</name>
</gene>
<accession>A0A9Q0GUY6</accession>
<protein>
    <recommendedName>
        <fullName evidence="4">Nuclear pore complex protein NUP1</fullName>
    </recommendedName>
</protein>
<comment type="caution">
    <text evidence="2">The sequence shown here is derived from an EMBL/GenBank/DDBJ whole genome shotgun (WGS) entry which is preliminary data.</text>
</comment>
<name>A0A9Q0GUY6_9MAGN</name>
<dbReference type="AlphaFoldDB" id="A0A9Q0GUY6"/>
<sequence length="751" mass="81719">MEKDEAITLPGLYQEERGAGGKFRKPPPRKRPTTPYARPANQNTYTFQKREGGWLSKLLDPASRLLSGGATRFFPSLFSRTPAVIASPTPSETEDSGVKQDAGEEDPKPNSEVGPGTLLSPPSKSILVSVSKEGGSTDEVHRSKCVSQVGHVRDKLGTSSDGSQLSEIEQLMKGKTFSRDELNHLMEILHSRVIDHSDVNGREEKNRKVSASPNAAGDVFAQEKVRTSVQEKEVDILSGVMGGVTKPIFQPTIRNEAGSSPVEIAKAYMGARALESSLSCQSRIQTDERTPVHRDDFASRRSVLLSSPNSSLRHPGAVVQDQSGYLTPQTQRGRIGLHDFPRTPYSRTVYPRSTSKMTPFQGVCDSSRNILSTHNKQLQTPVYGGRQTRAEILDDGLGSVGPIRRIRQAVSTTPSRVAGSPYRASSRPLWTEDSDASTFPTFKRNLDPGASSNSSSAFQHGDSKAPSFNVGVTTVHPQSSELARKILEHLDRTVPTPKEKSTELELAMAWKKPPSEFTTGRPYEQFGRPHVEGSDAQKSSNLLGENFSGQGNEDRGRYFSVDSKTYHPSQTKTHEVSRGLEDGGHSEKDQPFPLHNQMDRPNVPKLVRVAAVSDRFTSQTKAPNQSSGAKWGLTSISINKPDPKRAVFFDNGAGFTFPVSATSGAFSEPPTPSIMPSSSAISLPQLGGNTAPLYSFGAKRSNDQILVFSFPSTSTSIPTHDDSSTPKFTFGSDKKKPEVSFRSLGKDTICC</sequence>
<feature type="compositionally biased region" description="Basic residues" evidence="1">
    <location>
        <begin position="22"/>
        <end position="32"/>
    </location>
</feature>
<dbReference type="Proteomes" id="UP001141806">
    <property type="component" value="Unassembled WGS sequence"/>
</dbReference>
<feature type="region of interest" description="Disordered" evidence="1">
    <location>
        <begin position="411"/>
        <end position="463"/>
    </location>
</feature>
<organism evidence="2 3">
    <name type="scientific">Protea cynaroides</name>
    <dbReference type="NCBI Taxonomy" id="273540"/>
    <lineage>
        <taxon>Eukaryota</taxon>
        <taxon>Viridiplantae</taxon>
        <taxon>Streptophyta</taxon>
        <taxon>Embryophyta</taxon>
        <taxon>Tracheophyta</taxon>
        <taxon>Spermatophyta</taxon>
        <taxon>Magnoliopsida</taxon>
        <taxon>Proteales</taxon>
        <taxon>Proteaceae</taxon>
        <taxon>Protea</taxon>
    </lineage>
</organism>
<keyword evidence="3" id="KW-1185">Reference proteome</keyword>
<proteinExistence type="predicted"/>
<feature type="compositionally biased region" description="Basic and acidic residues" evidence="1">
    <location>
        <begin position="96"/>
        <end position="109"/>
    </location>
</feature>
<feature type="region of interest" description="Disordered" evidence="1">
    <location>
        <begin position="305"/>
        <end position="354"/>
    </location>
</feature>
<feature type="compositionally biased region" description="Polar residues" evidence="1">
    <location>
        <begin position="536"/>
        <end position="551"/>
    </location>
</feature>
<feature type="region of interest" description="Disordered" evidence="1">
    <location>
        <begin position="1"/>
        <end position="48"/>
    </location>
</feature>
<dbReference type="OrthoDB" id="653151at2759"/>
<dbReference type="PANTHER" id="PTHR33416">
    <property type="entry name" value="NUCLEAR PORE COMPLEX PROTEIN NUP1"/>
    <property type="match status" value="1"/>
</dbReference>
<reference evidence="2" key="1">
    <citation type="journal article" date="2023" name="Plant J.">
        <title>The genome of the king protea, Protea cynaroides.</title>
        <authorList>
            <person name="Chang J."/>
            <person name="Duong T.A."/>
            <person name="Schoeman C."/>
            <person name="Ma X."/>
            <person name="Roodt D."/>
            <person name="Barker N."/>
            <person name="Li Z."/>
            <person name="Van de Peer Y."/>
            <person name="Mizrachi E."/>
        </authorList>
    </citation>
    <scope>NUCLEOTIDE SEQUENCE</scope>
    <source>
        <tissue evidence="2">Young leaves</tissue>
    </source>
</reference>
<feature type="compositionally biased region" description="Basic and acidic residues" evidence="1">
    <location>
        <begin position="572"/>
        <end position="590"/>
    </location>
</feature>
<feature type="region of interest" description="Disordered" evidence="1">
    <location>
        <begin position="714"/>
        <end position="735"/>
    </location>
</feature>
<evidence type="ECO:0000313" key="2">
    <source>
        <dbReference type="EMBL" id="KAJ4954044.1"/>
    </source>
</evidence>
<feature type="region of interest" description="Disordered" evidence="1">
    <location>
        <begin position="527"/>
        <end position="600"/>
    </location>
</feature>
<dbReference type="EMBL" id="JAMYWD010000012">
    <property type="protein sequence ID" value="KAJ4954044.1"/>
    <property type="molecule type" value="Genomic_DNA"/>
</dbReference>
<dbReference type="PANTHER" id="PTHR33416:SF18">
    <property type="entry name" value="NUCLEOPORIN-LIKE PROTEIN"/>
    <property type="match status" value="1"/>
</dbReference>
<dbReference type="GO" id="GO:0071763">
    <property type="term" value="P:nuclear membrane organization"/>
    <property type="evidence" value="ECO:0007669"/>
    <property type="project" value="TreeGrafter"/>
</dbReference>